<comment type="caution">
    <text evidence="14">The sequence shown here is derived from an EMBL/GenBank/DDBJ whole genome shotgun (WGS) entry which is preliminary data.</text>
</comment>
<feature type="compositionally biased region" description="Acidic residues" evidence="10">
    <location>
        <begin position="194"/>
        <end position="214"/>
    </location>
</feature>
<keyword evidence="6" id="KW-0238">DNA-binding</keyword>
<dbReference type="GO" id="GO:0005664">
    <property type="term" value="C:nuclear origin of replication recognition complex"/>
    <property type="evidence" value="ECO:0007669"/>
    <property type="project" value="InterPro"/>
</dbReference>
<evidence type="ECO:0000256" key="5">
    <source>
        <dbReference type="ARBA" id="ARBA00022705"/>
    </source>
</evidence>
<dbReference type="InterPro" id="IPR040855">
    <property type="entry name" value="ORC_WH_C"/>
</dbReference>
<dbReference type="GO" id="GO:0006270">
    <property type="term" value="P:DNA replication initiation"/>
    <property type="evidence" value="ECO:0007669"/>
    <property type="project" value="TreeGrafter"/>
</dbReference>
<comment type="function">
    <text evidence="9">Component of the origin recognition complex (ORC) that binds origins of replication. DNA-binding is ATP-dependent. The specific DNA sequences that define origins of replication have not been identified yet. ORC is required to assemble the pre-replication complex necessary to initiate DNA replication. Binds histone H3 and H4 trimethylation marks H3K9me3, H3K27me3 and H4K20me3.</text>
</comment>
<comment type="subunit">
    <text evidence="8">Component of ORC, a complex composed of at least 6 subunits: ORC1, ORC2, ORC3, ORC4, ORC5 and ORC6. ORC is regulated in a cell-cycle dependent manner. It is sequentially assembled at the exit from anaphase of mitosis and disassembled as cells enter S phase.</text>
</comment>
<evidence type="ECO:0000259" key="13">
    <source>
        <dbReference type="Pfam" id="PF19675"/>
    </source>
</evidence>
<evidence type="ECO:0000259" key="11">
    <source>
        <dbReference type="Pfam" id="PF07034"/>
    </source>
</evidence>
<keyword evidence="15" id="KW-1185">Reference proteome</keyword>
<gene>
    <name evidence="14" type="ORF">INT43_001514</name>
</gene>
<sequence length="789" mass="90256">MEQFDSISEGCFLVMPKGGTRGRPTQKKPSLNNISHFAAINATNSQNSKVKLGNAGFQRLFTGDETEGAMQLRTDGYNSSWRYMKGVLDDILVEMNKATFDQIDNFISNAHIPMEHSAGTISLPFHEIPTALVFAGINTPDHDNLFTQIASRLIQSSKSADKTPNYVALLQSRDCSNLRFTMRNMIEQFLGSEVEFDNDEEEEDDELMDEDEELGGSSKDPTSQSFSLNTTRGRRGRLPNYDMQILDGWYRHVIKSQSNSLSLPNLVVIIQDFESFDPSILEDLFEICSEYRSRLPIVLLIGIATSSNALHQSLSKSALSLLRTEKFWLQQSDVWFNRVIEDLFIKPTHTVKLGPRPYKFLLDHFYLFDFSIGSVMASLQFTLMHHYYANPLSIFSPFTGSPLGKETLMKMYENGHVTQDHATHIRMLQSFRTYIESICESKPQEALRLLEDDEYLIIEAVPRFLLDLDQYQTSFYAAFEIMTTVQACFPTFAGLRRSKRMIYLELLESKNGLVKSEFLKWLVSLVRKMSLDSLEELLRGLCELVDGQDNETSPFVFEENNTELDCKKKLQGWMERLGMEEIPEDETVDETPPTAAATVVDEQLPDLDQGRQTKTAKRVKMYIITKKGGEPVKVSNEIADWLHEIFSRFLGSFTANPLHEIIYYNSIKLHEKSFTPQPRASIQTALGQAQHYINCSCCNSNDPGSIEHTEHDTCILYKLYLECGRMINLYDWFVAFGCVIEREKGNKKMDENEVQARFIRSVAELQFLGFIKATQRKTDHVVRLTWSNI</sequence>
<feature type="domain" description="Origin recognition complex subunit 3 winged helix C-terminal" evidence="12">
    <location>
        <begin position="679"/>
        <end position="786"/>
    </location>
</feature>
<feature type="region of interest" description="Disordered" evidence="10">
    <location>
        <begin position="192"/>
        <end position="235"/>
    </location>
</feature>
<comment type="similarity">
    <text evidence="2">Belongs to the ORC3 family.</text>
</comment>
<name>A0A8H7PDR8_MORIS</name>
<evidence type="ECO:0000256" key="3">
    <source>
        <dbReference type="ARBA" id="ARBA00019085"/>
    </source>
</evidence>
<accession>A0A8H7PDR8</accession>
<dbReference type="CDD" id="cd20704">
    <property type="entry name" value="Orc3"/>
    <property type="match status" value="2"/>
</dbReference>
<dbReference type="Pfam" id="PF18137">
    <property type="entry name" value="WHD_ORC"/>
    <property type="match status" value="1"/>
</dbReference>
<dbReference type="OrthoDB" id="10265211at2759"/>
<dbReference type="PANTHER" id="PTHR12748">
    <property type="entry name" value="ORIGIN RECOGNITION COMPLEX SUBUNIT 3"/>
    <property type="match status" value="1"/>
</dbReference>
<evidence type="ECO:0000256" key="6">
    <source>
        <dbReference type="ARBA" id="ARBA00023125"/>
    </source>
</evidence>
<protein>
    <recommendedName>
        <fullName evidence="3">Origin recognition complex subunit 3</fullName>
    </recommendedName>
</protein>
<proteinExistence type="inferred from homology"/>
<feature type="compositionally biased region" description="Polar residues" evidence="10">
    <location>
        <begin position="219"/>
        <end position="231"/>
    </location>
</feature>
<dbReference type="PANTHER" id="PTHR12748:SF0">
    <property type="entry name" value="ORIGIN RECOGNITION COMPLEX SUBUNIT 3"/>
    <property type="match status" value="1"/>
</dbReference>
<evidence type="ECO:0000256" key="1">
    <source>
        <dbReference type="ARBA" id="ARBA00004123"/>
    </source>
</evidence>
<dbReference type="AlphaFoldDB" id="A0A8H7PDR8"/>
<evidence type="ECO:0000256" key="10">
    <source>
        <dbReference type="SAM" id="MobiDB-lite"/>
    </source>
</evidence>
<organism evidence="14 15">
    <name type="scientific">Mortierella isabellina</name>
    <name type="common">Filamentous fungus</name>
    <name type="synonym">Umbelopsis isabellina</name>
    <dbReference type="NCBI Taxonomy" id="91625"/>
    <lineage>
        <taxon>Eukaryota</taxon>
        <taxon>Fungi</taxon>
        <taxon>Fungi incertae sedis</taxon>
        <taxon>Mucoromycota</taxon>
        <taxon>Mucoromycotina</taxon>
        <taxon>Umbelopsidomycetes</taxon>
        <taxon>Umbelopsidales</taxon>
        <taxon>Umbelopsidaceae</taxon>
        <taxon>Umbelopsis</taxon>
    </lineage>
</organism>
<dbReference type="InterPro" id="IPR020795">
    <property type="entry name" value="ORC3"/>
</dbReference>
<feature type="domain" description="Origin recognition complex subunit 3 insertion" evidence="13">
    <location>
        <begin position="417"/>
        <end position="667"/>
    </location>
</feature>
<dbReference type="GO" id="GO:0003688">
    <property type="term" value="F:DNA replication origin binding"/>
    <property type="evidence" value="ECO:0007669"/>
    <property type="project" value="TreeGrafter"/>
</dbReference>
<keyword evidence="5" id="KW-0235">DNA replication</keyword>
<evidence type="ECO:0000256" key="9">
    <source>
        <dbReference type="ARBA" id="ARBA00045241"/>
    </source>
</evidence>
<evidence type="ECO:0000313" key="14">
    <source>
        <dbReference type="EMBL" id="KAG2172037.1"/>
    </source>
</evidence>
<keyword evidence="4" id="KW-0597">Phosphoprotein</keyword>
<reference evidence="14" key="1">
    <citation type="submission" date="2020-12" db="EMBL/GenBank/DDBJ databases">
        <title>Metabolic potential, ecology and presence of endohyphal bacteria is reflected in genomic diversity of Mucoromycotina.</title>
        <authorList>
            <person name="Muszewska A."/>
            <person name="Okrasinska A."/>
            <person name="Steczkiewicz K."/>
            <person name="Drgas O."/>
            <person name="Orlowska M."/>
            <person name="Perlinska-Lenart U."/>
            <person name="Aleksandrzak-Piekarczyk T."/>
            <person name="Szatraj K."/>
            <person name="Zielenkiewicz U."/>
            <person name="Pilsyk S."/>
            <person name="Malc E."/>
            <person name="Mieczkowski P."/>
            <person name="Kruszewska J.S."/>
            <person name="Biernat P."/>
            <person name="Pawlowska J."/>
        </authorList>
    </citation>
    <scope>NUCLEOTIDE SEQUENCE</scope>
    <source>
        <strain evidence="14">WA0000067209</strain>
    </source>
</reference>
<dbReference type="GO" id="GO:0031261">
    <property type="term" value="C:DNA replication preinitiation complex"/>
    <property type="evidence" value="ECO:0007669"/>
    <property type="project" value="TreeGrafter"/>
</dbReference>
<evidence type="ECO:0000313" key="15">
    <source>
        <dbReference type="Proteomes" id="UP000654370"/>
    </source>
</evidence>
<dbReference type="Proteomes" id="UP000654370">
    <property type="component" value="Unassembled WGS sequence"/>
</dbReference>
<dbReference type="Pfam" id="PF07034">
    <property type="entry name" value="ORC3_N"/>
    <property type="match status" value="1"/>
</dbReference>
<dbReference type="InterPro" id="IPR045663">
    <property type="entry name" value="ORC3_ins"/>
</dbReference>
<evidence type="ECO:0000259" key="12">
    <source>
        <dbReference type="Pfam" id="PF18137"/>
    </source>
</evidence>
<evidence type="ECO:0000256" key="4">
    <source>
        <dbReference type="ARBA" id="ARBA00022553"/>
    </source>
</evidence>
<dbReference type="GO" id="GO:0005656">
    <property type="term" value="C:nuclear pre-replicative complex"/>
    <property type="evidence" value="ECO:0007669"/>
    <property type="project" value="TreeGrafter"/>
</dbReference>
<feature type="domain" description="Origin recognition complex subunit 3 N-terminal" evidence="11">
    <location>
        <begin position="3"/>
        <end position="395"/>
    </location>
</feature>
<dbReference type="EMBL" id="JAEPQZ010000018">
    <property type="protein sequence ID" value="KAG2172037.1"/>
    <property type="molecule type" value="Genomic_DNA"/>
</dbReference>
<dbReference type="InterPro" id="IPR045667">
    <property type="entry name" value="ORC3_N"/>
</dbReference>
<evidence type="ECO:0000256" key="8">
    <source>
        <dbReference type="ARBA" id="ARBA00026084"/>
    </source>
</evidence>
<dbReference type="Pfam" id="PF19675">
    <property type="entry name" value="ORC3_ins"/>
    <property type="match status" value="1"/>
</dbReference>
<evidence type="ECO:0000256" key="7">
    <source>
        <dbReference type="ARBA" id="ARBA00023242"/>
    </source>
</evidence>
<evidence type="ECO:0000256" key="2">
    <source>
        <dbReference type="ARBA" id="ARBA00010977"/>
    </source>
</evidence>
<keyword evidence="7" id="KW-0539">Nucleus</keyword>
<comment type="subcellular location">
    <subcellularLocation>
        <location evidence="1">Nucleus</location>
    </subcellularLocation>
</comment>